<dbReference type="PIRSF" id="PIRSF006092">
    <property type="entry name" value="GreA_GreB"/>
    <property type="match status" value="1"/>
</dbReference>
<comment type="caution">
    <text evidence="12">The sequence shown here is derived from an EMBL/GenBank/DDBJ whole genome shotgun (WGS) entry which is preliminary data.</text>
</comment>
<dbReference type="Proteomes" id="UP000229574">
    <property type="component" value="Unassembled WGS sequence"/>
</dbReference>
<dbReference type="InterPro" id="IPR022691">
    <property type="entry name" value="Tscrpt_elong_fac_GreA/B_N"/>
</dbReference>
<proteinExistence type="inferred from homology"/>
<keyword evidence="3 8" id="KW-0805">Transcription regulation</keyword>
<name>A0A2H0WZ80_9BACT</name>
<dbReference type="AlphaFoldDB" id="A0A2H0WZ80"/>
<evidence type="ECO:0000256" key="3">
    <source>
        <dbReference type="ARBA" id="ARBA00023015"/>
    </source>
</evidence>
<dbReference type="GO" id="GO:0070063">
    <property type="term" value="F:RNA polymerase binding"/>
    <property type="evidence" value="ECO:0007669"/>
    <property type="project" value="InterPro"/>
</dbReference>
<keyword evidence="12" id="KW-0648">Protein biosynthesis</keyword>
<dbReference type="NCBIfam" id="TIGR01462">
    <property type="entry name" value="greA"/>
    <property type="match status" value="1"/>
</dbReference>
<protein>
    <recommendedName>
        <fullName evidence="2 8">Transcription elongation factor GreA</fullName>
    </recommendedName>
    <alternativeName>
        <fullName evidence="7 8">Transcript cleavage factor GreA</fullName>
    </alternativeName>
</protein>
<evidence type="ECO:0000313" key="12">
    <source>
        <dbReference type="EMBL" id="PIS17952.1"/>
    </source>
</evidence>
<dbReference type="InterPro" id="IPR006359">
    <property type="entry name" value="Tscrpt_elong_fac_GreA"/>
</dbReference>
<dbReference type="SUPFAM" id="SSF54534">
    <property type="entry name" value="FKBP-like"/>
    <property type="match status" value="1"/>
</dbReference>
<dbReference type="FunFam" id="1.10.287.180:FF:000001">
    <property type="entry name" value="Transcription elongation factor GreA"/>
    <property type="match status" value="1"/>
</dbReference>
<evidence type="ECO:0000256" key="2">
    <source>
        <dbReference type="ARBA" id="ARBA00013729"/>
    </source>
</evidence>
<dbReference type="InterPro" id="IPR036953">
    <property type="entry name" value="GreA/GreB_C_sf"/>
</dbReference>
<keyword evidence="5 8" id="KW-0804">Transcription</keyword>
<evidence type="ECO:0000256" key="8">
    <source>
        <dbReference type="HAMAP-Rule" id="MF_00105"/>
    </source>
</evidence>
<dbReference type="HAMAP" id="MF_00105">
    <property type="entry name" value="GreA_GreB"/>
    <property type="match status" value="1"/>
</dbReference>
<dbReference type="InterPro" id="IPR036805">
    <property type="entry name" value="Tscrpt_elong_fac_GreA/B_N_sf"/>
</dbReference>
<evidence type="ECO:0000256" key="9">
    <source>
        <dbReference type="RuleBase" id="RU000556"/>
    </source>
</evidence>
<dbReference type="InterPro" id="IPR028624">
    <property type="entry name" value="Tscrpt_elong_fac_GreA/B"/>
</dbReference>
<feature type="domain" description="Transcription elongation factor GreA/GreB C-terminal" evidence="10">
    <location>
        <begin position="84"/>
        <end position="156"/>
    </location>
</feature>
<organism evidence="12 13">
    <name type="scientific">Candidatus Collierbacteria bacterium CG09_land_8_20_14_0_10_46_12</name>
    <dbReference type="NCBI Taxonomy" id="1974533"/>
    <lineage>
        <taxon>Bacteria</taxon>
        <taxon>Candidatus Collieribacteriota</taxon>
    </lineage>
</organism>
<feature type="domain" description="Transcription elongation factor GreA/GreB N-terminal" evidence="11">
    <location>
        <begin position="9"/>
        <end position="78"/>
    </location>
</feature>
<dbReference type="PROSITE" id="PS00830">
    <property type="entry name" value="GREAB_2"/>
    <property type="match status" value="1"/>
</dbReference>
<dbReference type="InterPro" id="IPR018151">
    <property type="entry name" value="TF_GreA/GreB_CS"/>
</dbReference>
<dbReference type="FunFam" id="3.10.50.30:FF:000001">
    <property type="entry name" value="Transcription elongation factor GreA"/>
    <property type="match status" value="1"/>
</dbReference>
<comment type="function">
    <text evidence="6 8 9">Necessary for efficient RNA polymerase transcription elongation past template-encoded arresting sites. The arresting sites in DNA have the property of trapping a certain fraction of elongating RNA polymerases that pass through, resulting in locked ternary complexes. Cleavage of the nascent transcript by cleavage factors such as GreA or GreB allows the resumption of elongation from the new 3'terminus. GreA releases sequences of 2 to 3 nucleotides.</text>
</comment>
<evidence type="ECO:0000256" key="1">
    <source>
        <dbReference type="ARBA" id="ARBA00008213"/>
    </source>
</evidence>
<evidence type="ECO:0000259" key="11">
    <source>
        <dbReference type="Pfam" id="PF03449"/>
    </source>
</evidence>
<evidence type="ECO:0000256" key="7">
    <source>
        <dbReference type="ARBA" id="ARBA00030776"/>
    </source>
</evidence>
<dbReference type="NCBIfam" id="NF001263">
    <property type="entry name" value="PRK00226.1-4"/>
    <property type="match status" value="1"/>
</dbReference>
<dbReference type="Gene3D" id="1.10.287.180">
    <property type="entry name" value="Transcription elongation factor, GreA/GreB, N-terminal domain"/>
    <property type="match status" value="1"/>
</dbReference>
<dbReference type="EMBL" id="PEYY01000080">
    <property type="protein sequence ID" value="PIS17952.1"/>
    <property type="molecule type" value="Genomic_DNA"/>
</dbReference>
<dbReference type="Pfam" id="PF01272">
    <property type="entry name" value="GreA_GreB"/>
    <property type="match status" value="1"/>
</dbReference>
<evidence type="ECO:0000259" key="10">
    <source>
        <dbReference type="Pfam" id="PF01272"/>
    </source>
</evidence>
<dbReference type="GO" id="GO:0003746">
    <property type="term" value="F:translation elongation factor activity"/>
    <property type="evidence" value="ECO:0007669"/>
    <property type="project" value="UniProtKB-KW"/>
</dbReference>
<keyword evidence="12" id="KW-0251">Elongation factor</keyword>
<dbReference type="PANTHER" id="PTHR30437">
    <property type="entry name" value="TRANSCRIPTION ELONGATION FACTOR GREA"/>
    <property type="match status" value="1"/>
</dbReference>
<dbReference type="InterPro" id="IPR023459">
    <property type="entry name" value="Tscrpt_elong_fac_GreA/B_fam"/>
</dbReference>
<sequence>MNTINDKIQFTAQGLLEIKAELEALKATKLPATIERVARARDFGDLSENAEYHAAKEELSFIEGRVEELEGIILRSQVVKDKKKNDSVGIGCKVTVSISGKEHTYEIVGEWEADPLKKKISHTSPLGQALVGKKKGEKVEFEAPAGKVIYQIKKIH</sequence>
<comment type="similarity">
    <text evidence="1 8 9">Belongs to the GreA/GreB family.</text>
</comment>
<dbReference type="PANTHER" id="PTHR30437:SF4">
    <property type="entry name" value="TRANSCRIPTION ELONGATION FACTOR GREA"/>
    <property type="match status" value="1"/>
</dbReference>
<dbReference type="SUPFAM" id="SSF46557">
    <property type="entry name" value="GreA transcript cleavage protein, N-terminal domain"/>
    <property type="match status" value="1"/>
</dbReference>
<keyword evidence="4 8" id="KW-0238">DNA-binding</keyword>
<dbReference type="Gene3D" id="3.10.50.30">
    <property type="entry name" value="Transcription elongation factor, GreA/GreB, C-terminal domain"/>
    <property type="match status" value="1"/>
</dbReference>
<evidence type="ECO:0000313" key="13">
    <source>
        <dbReference type="Proteomes" id="UP000229574"/>
    </source>
</evidence>
<reference evidence="13" key="1">
    <citation type="submission" date="2017-09" db="EMBL/GenBank/DDBJ databases">
        <title>Depth-based differentiation of microbial function through sediment-hosted aquifers and enrichment of novel symbionts in the deep terrestrial subsurface.</title>
        <authorList>
            <person name="Probst A.J."/>
            <person name="Ladd B."/>
            <person name="Jarett J.K."/>
            <person name="Geller-Mcgrath D.E."/>
            <person name="Sieber C.M.K."/>
            <person name="Emerson J.B."/>
            <person name="Anantharaman K."/>
            <person name="Thomas B.C."/>
            <person name="Malmstrom R."/>
            <person name="Stieglmeier M."/>
            <person name="Klingl A."/>
            <person name="Woyke T."/>
            <person name="Ryan C.M."/>
            <person name="Banfield J.F."/>
        </authorList>
    </citation>
    <scope>NUCLEOTIDE SEQUENCE [LARGE SCALE GENOMIC DNA]</scope>
</reference>
<dbReference type="Pfam" id="PF03449">
    <property type="entry name" value="GreA_GreB_N"/>
    <property type="match status" value="1"/>
</dbReference>
<dbReference type="GO" id="GO:0003677">
    <property type="term" value="F:DNA binding"/>
    <property type="evidence" value="ECO:0007669"/>
    <property type="project" value="UniProtKB-UniRule"/>
</dbReference>
<accession>A0A2H0WZ80</accession>
<dbReference type="GO" id="GO:0032784">
    <property type="term" value="P:regulation of DNA-templated transcription elongation"/>
    <property type="evidence" value="ECO:0007669"/>
    <property type="project" value="UniProtKB-UniRule"/>
</dbReference>
<dbReference type="InterPro" id="IPR001437">
    <property type="entry name" value="Tscrpt_elong_fac_GreA/B_C"/>
</dbReference>
<dbReference type="GO" id="GO:0006354">
    <property type="term" value="P:DNA-templated transcription elongation"/>
    <property type="evidence" value="ECO:0007669"/>
    <property type="project" value="TreeGrafter"/>
</dbReference>
<gene>
    <name evidence="8" type="primary">greA</name>
    <name evidence="12" type="ORF">COT54_01920</name>
</gene>
<evidence type="ECO:0000256" key="4">
    <source>
        <dbReference type="ARBA" id="ARBA00023125"/>
    </source>
</evidence>
<evidence type="ECO:0000256" key="5">
    <source>
        <dbReference type="ARBA" id="ARBA00023163"/>
    </source>
</evidence>
<evidence type="ECO:0000256" key="6">
    <source>
        <dbReference type="ARBA" id="ARBA00024916"/>
    </source>
</evidence>